<gene>
    <name evidence="1" type="ORF">NOO_LOCUS6377</name>
</gene>
<sequence length="92" mass="10431">MISNSAAQKDTWAFDPIGSSFPDNSVHASDQSNYYIAVFYKYGKPIHENCSIPQLLVPWKPKKPMLPPAPSPGPNSSRRIMYDEWIDKCRSD</sequence>
<dbReference type="SUPFAM" id="SSF141739">
    <property type="entry name" value="MFPT repeat-like"/>
    <property type="match status" value="1"/>
</dbReference>
<dbReference type="Proteomes" id="UP000271087">
    <property type="component" value="Unassembled WGS sequence"/>
</dbReference>
<evidence type="ECO:0000313" key="2">
    <source>
        <dbReference type="Proteomes" id="UP000271087"/>
    </source>
</evidence>
<organism evidence="3">
    <name type="scientific">Onchocerca ochengi</name>
    <name type="common">Filarial nematode worm</name>
    <dbReference type="NCBI Taxonomy" id="42157"/>
    <lineage>
        <taxon>Eukaryota</taxon>
        <taxon>Metazoa</taxon>
        <taxon>Ecdysozoa</taxon>
        <taxon>Nematoda</taxon>
        <taxon>Chromadorea</taxon>
        <taxon>Rhabditida</taxon>
        <taxon>Spirurina</taxon>
        <taxon>Spiruromorpha</taxon>
        <taxon>Filarioidea</taxon>
        <taxon>Onchocercidae</taxon>
        <taxon>Onchocerca</taxon>
    </lineage>
</organism>
<dbReference type="InterPro" id="IPR021010">
    <property type="entry name" value="Cytosolic_motility_protein"/>
</dbReference>
<reference evidence="1 2" key="2">
    <citation type="submission" date="2018-08" db="EMBL/GenBank/DDBJ databases">
        <authorList>
            <person name="Laetsch R D."/>
            <person name="Stevens L."/>
            <person name="Kumar S."/>
            <person name="Blaxter L. M."/>
        </authorList>
    </citation>
    <scope>NUCLEOTIDE SEQUENCE [LARGE SCALE GENOMIC DNA]</scope>
</reference>
<dbReference type="WBParaSite" id="nOo.2.0.1.t06377-RA">
    <property type="protein sequence ID" value="nOo.2.0.1.t06377-RA"/>
    <property type="gene ID" value="nOo.2.0.1.g06377"/>
</dbReference>
<accession>A0A182EE73</accession>
<keyword evidence="2" id="KW-1185">Reference proteome</keyword>
<dbReference type="EMBL" id="UYRW01001961">
    <property type="protein sequence ID" value="VDK82158.1"/>
    <property type="molecule type" value="Genomic_DNA"/>
</dbReference>
<proteinExistence type="predicted"/>
<reference evidence="3" key="1">
    <citation type="submission" date="2016-06" db="UniProtKB">
        <authorList>
            <consortium name="WormBaseParasite"/>
        </authorList>
    </citation>
    <scope>IDENTIFICATION</scope>
</reference>
<evidence type="ECO:0000313" key="1">
    <source>
        <dbReference type="EMBL" id="VDK82158.1"/>
    </source>
</evidence>
<dbReference type="OrthoDB" id="5799247at2759"/>
<protein>
    <submittedName>
        <fullName evidence="3">Phytocyanin domain-containing protein</fullName>
    </submittedName>
</protein>
<dbReference type="AlphaFoldDB" id="A0A182EE73"/>
<name>A0A182EE73_ONCOC</name>
<dbReference type="Pfam" id="PF12150">
    <property type="entry name" value="MFP2b"/>
    <property type="match status" value="1"/>
</dbReference>
<evidence type="ECO:0000313" key="3">
    <source>
        <dbReference type="WBParaSite" id="nOo.2.0.1.t06377-RA"/>
    </source>
</evidence>